<name>A0A0S2T9J9_9GAMM</name>
<dbReference type="InterPro" id="IPR039498">
    <property type="entry name" value="NTP_transf_5"/>
</dbReference>
<sequence length="374" mass="42442">MRHAAQRLTELIRHPDTGVDASLGDWDLLIRQARHSSLLSRLGWLMQGSGRMDALPPQVAMHLRSALRVADKQARVVRFELSRIETALRPLDAPVMVLKGAAYVGAQLPPAGGRIFSDIDILVPKAHLDEAERYMIRAGWMTTHHDEYDQRYYRNWMHELPPMKHGRRGTVVDMHHTILPETARLHPDPEKLLARRQPLPGYRHLYTLSNVDMVLHSATHLFHDGELENGLRDLVDLDALLRHFGTTDGFWDELVERAAELELGRPLHYALRYTARFLQTPVPDVARKGAAALGRPAAPQSHLMDALLRRALMPDHVSCDDALTPLARWLLYVRSHYLRMPLHLLIPHLVRKAVKTRQGPTAPLQAPEVEGEKG</sequence>
<protein>
    <submittedName>
        <fullName evidence="1">Uncharacterized protein</fullName>
    </submittedName>
</protein>
<reference evidence="1" key="1">
    <citation type="submission" date="2015-10" db="EMBL/GenBank/DDBJ databases">
        <title>Description of Candidatus Tenderia electrophaga gen. nov, sp. nov., an Uncultivated Electroautotroph from a Biocathode Enrichment.</title>
        <authorList>
            <person name="Eddie B.J."/>
            <person name="Malanoski A.P."/>
            <person name="Wang Z."/>
            <person name="Hall R.J."/>
            <person name="Oh S.D."/>
            <person name="Heiner C."/>
            <person name="Lin B."/>
            <person name="Strycharz-Glaven S.M."/>
        </authorList>
    </citation>
    <scope>NUCLEOTIDE SEQUENCE [LARGE SCALE GENOMIC DNA]</scope>
    <source>
        <strain evidence="1">NRL1</strain>
    </source>
</reference>
<accession>A0A0S2T9J9</accession>
<dbReference type="Pfam" id="PF14907">
    <property type="entry name" value="NTP_transf_5"/>
    <property type="match status" value="1"/>
</dbReference>
<dbReference type="Proteomes" id="UP000055136">
    <property type="component" value="Chromosome"/>
</dbReference>
<dbReference type="AlphaFoldDB" id="A0A0S2T9J9"/>
<dbReference type="EMBL" id="CP013099">
    <property type="protein sequence ID" value="ALP51818.1"/>
    <property type="molecule type" value="Genomic_DNA"/>
</dbReference>
<keyword evidence="2" id="KW-1185">Reference proteome</keyword>
<evidence type="ECO:0000313" key="1">
    <source>
        <dbReference type="EMBL" id="ALP51818.1"/>
    </source>
</evidence>
<proteinExistence type="predicted"/>
<organism evidence="1 2">
    <name type="scientific">Candidatus Tenderia electrophaga</name>
    <dbReference type="NCBI Taxonomy" id="1748243"/>
    <lineage>
        <taxon>Bacteria</taxon>
        <taxon>Pseudomonadati</taxon>
        <taxon>Pseudomonadota</taxon>
        <taxon>Gammaproteobacteria</taxon>
        <taxon>Candidatus Tenderiales</taxon>
        <taxon>Candidatus Tenderiaceae</taxon>
        <taxon>Candidatus Tenderia</taxon>
    </lineage>
</organism>
<gene>
    <name evidence="1" type="ORF">Tel_00945</name>
</gene>
<evidence type="ECO:0000313" key="2">
    <source>
        <dbReference type="Proteomes" id="UP000055136"/>
    </source>
</evidence>
<dbReference type="KEGG" id="tee:Tel_00945"/>
<dbReference type="STRING" id="1748243.Tel_00945"/>